<dbReference type="Proteomes" id="UP001304895">
    <property type="component" value="Unassembled WGS sequence"/>
</dbReference>
<evidence type="ECO:0000313" key="4">
    <source>
        <dbReference type="Proteomes" id="UP001304895"/>
    </source>
</evidence>
<protein>
    <submittedName>
        <fullName evidence="3">Uncharacterized protein</fullName>
    </submittedName>
</protein>
<keyword evidence="4" id="KW-1185">Reference proteome</keyword>
<proteinExistence type="predicted"/>
<gene>
    <name evidence="3" type="ORF">BT67DRAFT_382592</name>
</gene>
<keyword evidence="2" id="KW-1133">Transmembrane helix</keyword>
<reference evidence="3" key="2">
    <citation type="submission" date="2023-05" db="EMBL/GenBank/DDBJ databases">
        <authorList>
            <consortium name="Lawrence Berkeley National Laboratory"/>
            <person name="Steindorff A."/>
            <person name="Hensen N."/>
            <person name="Bonometti L."/>
            <person name="Westerberg I."/>
            <person name="Brannstrom I.O."/>
            <person name="Guillou S."/>
            <person name="Cros-Aarteil S."/>
            <person name="Calhoun S."/>
            <person name="Haridas S."/>
            <person name="Kuo A."/>
            <person name="Mondo S."/>
            <person name="Pangilinan J."/>
            <person name="Riley R."/>
            <person name="Labutti K."/>
            <person name="Andreopoulos B."/>
            <person name="Lipzen A."/>
            <person name="Chen C."/>
            <person name="Yanf M."/>
            <person name="Daum C."/>
            <person name="Ng V."/>
            <person name="Clum A."/>
            <person name="Ohm R."/>
            <person name="Martin F."/>
            <person name="Silar P."/>
            <person name="Natvig D."/>
            <person name="Lalanne C."/>
            <person name="Gautier V."/>
            <person name="Ament-Velasquez S.L."/>
            <person name="Kruys A."/>
            <person name="Hutchinson M.I."/>
            <person name="Powell A.J."/>
            <person name="Barry K."/>
            <person name="Miller A.N."/>
            <person name="Grigoriev I.V."/>
            <person name="Debuchy R."/>
            <person name="Gladieux P."/>
            <person name="Thoren M.H."/>
            <person name="Johannesson H."/>
        </authorList>
    </citation>
    <scope>NUCLEOTIDE SEQUENCE</scope>
    <source>
        <strain evidence="3">CBS 123565</strain>
    </source>
</reference>
<comment type="caution">
    <text evidence="3">The sequence shown here is derived from an EMBL/GenBank/DDBJ whole genome shotgun (WGS) entry which is preliminary data.</text>
</comment>
<feature type="compositionally biased region" description="Low complexity" evidence="1">
    <location>
        <begin position="303"/>
        <end position="320"/>
    </location>
</feature>
<organism evidence="3 4">
    <name type="scientific">Trichocladium antarcticum</name>
    <dbReference type="NCBI Taxonomy" id="1450529"/>
    <lineage>
        <taxon>Eukaryota</taxon>
        <taxon>Fungi</taxon>
        <taxon>Dikarya</taxon>
        <taxon>Ascomycota</taxon>
        <taxon>Pezizomycotina</taxon>
        <taxon>Sordariomycetes</taxon>
        <taxon>Sordariomycetidae</taxon>
        <taxon>Sordariales</taxon>
        <taxon>Chaetomiaceae</taxon>
        <taxon>Trichocladium</taxon>
    </lineage>
</organism>
<keyword evidence="2" id="KW-0472">Membrane</keyword>
<evidence type="ECO:0000313" key="3">
    <source>
        <dbReference type="EMBL" id="KAK4133475.1"/>
    </source>
</evidence>
<feature type="compositionally biased region" description="Pro residues" evidence="1">
    <location>
        <begin position="266"/>
        <end position="279"/>
    </location>
</feature>
<sequence>MRRDRAPASLTSTDSASRTVKVITATTSRKEPDYAGQPNYKGQGDLLRGPCSQTGFTQVDAGNTVYYAGFVGCIRDRPECCPYAVDTAMGSAQATDAAGIQVQDNKDLGFDFPQPVSSDSGMQTKCAEDYYSISGGCCPNGFWPFTSAVGGQTPCWSSIPRVTAPTLTREKDATTKAKPTSAVVNIVWSMRYPVADAGSSGLSTAAKAGIGAGVGVAVILIAGLAICLWRSRRKNKKLEKVKQGIPPPGTLAQPAQPQMMQQPPHGHYPPPGTLPPGTLPPGTAMAPPSDQTGRPGPLMPQHTGASAGAVSSLSSGTGLLHNGHNPRLSYSSSGGGATPSPAQYPPQQQQQQFPPQQQQQQFPPQQQQQQQHATASEMGAGPEAGPPQEAR</sequence>
<name>A0AAN6ZC00_9PEZI</name>
<dbReference type="AlphaFoldDB" id="A0AAN6ZC00"/>
<evidence type="ECO:0000256" key="1">
    <source>
        <dbReference type="SAM" id="MobiDB-lite"/>
    </source>
</evidence>
<reference evidence="3" key="1">
    <citation type="journal article" date="2023" name="Mol. Phylogenet. Evol.">
        <title>Genome-scale phylogeny and comparative genomics of the fungal order Sordariales.</title>
        <authorList>
            <person name="Hensen N."/>
            <person name="Bonometti L."/>
            <person name="Westerberg I."/>
            <person name="Brannstrom I.O."/>
            <person name="Guillou S."/>
            <person name="Cros-Aarteil S."/>
            <person name="Calhoun S."/>
            <person name="Haridas S."/>
            <person name="Kuo A."/>
            <person name="Mondo S."/>
            <person name="Pangilinan J."/>
            <person name="Riley R."/>
            <person name="LaButti K."/>
            <person name="Andreopoulos B."/>
            <person name="Lipzen A."/>
            <person name="Chen C."/>
            <person name="Yan M."/>
            <person name="Daum C."/>
            <person name="Ng V."/>
            <person name="Clum A."/>
            <person name="Steindorff A."/>
            <person name="Ohm R.A."/>
            <person name="Martin F."/>
            <person name="Silar P."/>
            <person name="Natvig D.O."/>
            <person name="Lalanne C."/>
            <person name="Gautier V."/>
            <person name="Ament-Velasquez S.L."/>
            <person name="Kruys A."/>
            <person name="Hutchinson M.I."/>
            <person name="Powell A.J."/>
            <person name="Barry K."/>
            <person name="Miller A.N."/>
            <person name="Grigoriev I.V."/>
            <person name="Debuchy R."/>
            <person name="Gladieux P."/>
            <person name="Hiltunen Thoren M."/>
            <person name="Johannesson H."/>
        </authorList>
    </citation>
    <scope>NUCLEOTIDE SEQUENCE</scope>
    <source>
        <strain evidence="3">CBS 123565</strain>
    </source>
</reference>
<evidence type="ECO:0000256" key="2">
    <source>
        <dbReference type="SAM" id="Phobius"/>
    </source>
</evidence>
<feature type="transmembrane region" description="Helical" evidence="2">
    <location>
        <begin position="208"/>
        <end position="229"/>
    </location>
</feature>
<dbReference type="EMBL" id="MU853412">
    <property type="protein sequence ID" value="KAK4133475.1"/>
    <property type="molecule type" value="Genomic_DNA"/>
</dbReference>
<keyword evidence="2" id="KW-0812">Transmembrane</keyword>
<accession>A0AAN6ZC00</accession>
<feature type="compositionally biased region" description="Low complexity" evidence="1">
    <location>
        <begin position="250"/>
        <end position="265"/>
    </location>
</feature>
<feature type="region of interest" description="Disordered" evidence="1">
    <location>
        <begin position="237"/>
        <end position="391"/>
    </location>
</feature>
<feature type="compositionally biased region" description="Low complexity" evidence="1">
    <location>
        <begin position="345"/>
        <end position="371"/>
    </location>
</feature>